<gene>
    <name evidence="3" type="ORF">MKW98_007552</name>
</gene>
<accession>A0AAD4SBF1</accession>
<dbReference type="AlphaFoldDB" id="A0AAD4SBF1"/>
<sequence>MATTSGTKDSDEPSTSSSSSSSVKDLIEHVFSWSIQDILNDDLYKHKVETVPKRFESVQHYFSSYTMPLLEETRMEICAQMEFMSGVPHAEVISVEESKLHGGSFLYCIKRFGGNWSLASVVEDVKGSDSVGEEDRLIYFQVKTSKPIKIEMKEGMRKSLFVVFLVNLAMNTRTWKALHMFRNSNIINEVLCANSMVKENCGLCSAQVDRIWDGKVDT</sequence>
<name>A0AAD4SBF1_9MAGN</name>
<evidence type="ECO:0000256" key="1">
    <source>
        <dbReference type="SAM" id="MobiDB-lite"/>
    </source>
</evidence>
<evidence type="ECO:0000259" key="2">
    <source>
        <dbReference type="Pfam" id="PF20073"/>
    </source>
</evidence>
<comment type="caution">
    <text evidence="3">The sequence shown here is derived from an EMBL/GenBank/DDBJ whole genome shotgun (WGS) entry which is preliminary data.</text>
</comment>
<dbReference type="Proteomes" id="UP001202328">
    <property type="component" value="Unassembled WGS sequence"/>
</dbReference>
<feature type="domain" description="DUF6469" evidence="2">
    <location>
        <begin position="109"/>
        <end position="183"/>
    </location>
</feature>
<organism evidence="3 4">
    <name type="scientific">Papaver atlanticum</name>
    <dbReference type="NCBI Taxonomy" id="357466"/>
    <lineage>
        <taxon>Eukaryota</taxon>
        <taxon>Viridiplantae</taxon>
        <taxon>Streptophyta</taxon>
        <taxon>Embryophyta</taxon>
        <taxon>Tracheophyta</taxon>
        <taxon>Spermatophyta</taxon>
        <taxon>Magnoliopsida</taxon>
        <taxon>Ranunculales</taxon>
        <taxon>Papaveraceae</taxon>
        <taxon>Papaveroideae</taxon>
        <taxon>Papaver</taxon>
    </lineage>
</organism>
<dbReference type="Pfam" id="PF20073">
    <property type="entry name" value="DUF6469"/>
    <property type="match status" value="1"/>
</dbReference>
<dbReference type="InterPro" id="IPR045529">
    <property type="entry name" value="DUF6469"/>
</dbReference>
<dbReference type="EMBL" id="JAJJMB010012081">
    <property type="protein sequence ID" value="KAI3891247.1"/>
    <property type="molecule type" value="Genomic_DNA"/>
</dbReference>
<evidence type="ECO:0000313" key="3">
    <source>
        <dbReference type="EMBL" id="KAI3891247.1"/>
    </source>
</evidence>
<proteinExistence type="predicted"/>
<evidence type="ECO:0000313" key="4">
    <source>
        <dbReference type="Proteomes" id="UP001202328"/>
    </source>
</evidence>
<feature type="region of interest" description="Disordered" evidence="1">
    <location>
        <begin position="1"/>
        <end position="21"/>
    </location>
</feature>
<keyword evidence="4" id="KW-1185">Reference proteome</keyword>
<protein>
    <recommendedName>
        <fullName evidence="2">DUF6469 domain-containing protein</fullName>
    </recommendedName>
</protein>
<reference evidence="3" key="1">
    <citation type="submission" date="2022-04" db="EMBL/GenBank/DDBJ databases">
        <title>A functionally conserved STORR gene fusion in Papaver species that diverged 16.8 million years ago.</title>
        <authorList>
            <person name="Catania T."/>
        </authorList>
    </citation>
    <scope>NUCLEOTIDE SEQUENCE</scope>
    <source>
        <strain evidence="3">S-188037</strain>
    </source>
</reference>